<dbReference type="PANTHER" id="PTHR42718:SF9">
    <property type="entry name" value="MAJOR FACILITATOR SUPERFAMILY MULTIDRUG TRANSPORTER MFSC"/>
    <property type="match status" value="1"/>
</dbReference>
<feature type="transmembrane region" description="Helical" evidence="6">
    <location>
        <begin position="352"/>
        <end position="376"/>
    </location>
</feature>
<dbReference type="SUPFAM" id="SSF103473">
    <property type="entry name" value="MFS general substrate transporter"/>
    <property type="match status" value="1"/>
</dbReference>
<comment type="caution">
    <text evidence="8">The sequence shown here is derived from an EMBL/GenBank/DDBJ whole genome shotgun (WGS) entry which is preliminary data.</text>
</comment>
<feature type="transmembrane region" description="Helical" evidence="6">
    <location>
        <begin position="217"/>
        <end position="238"/>
    </location>
</feature>
<feature type="transmembrane region" description="Helical" evidence="6">
    <location>
        <begin position="310"/>
        <end position="331"/>
    </location>
</feature>
<keyword evidence="3 6" id="KW-0812">Transmembrane</keyword>
<sequence length="438" mass="44179">MTTTSRAATRASTSQPSRLAMPAMLLAVFVVPLSIAGTAVTLPHVAATLGSSPVGLQWVINGFNAAFAAFTLVWGSLADRIGHKQVFLLGVIVNVLASLGSALAPTLTILDISRLVAGASAAAIATAAPAIVAAVYTGAAKARNFALLGTTLGVGLAVGPSIAGGITAAAGWRGVFVVSAVVVALSVALAGFIPRVAASPHPQRRLIEIGLLRDPRFMSVVLVPMVQAFGFIALLTYLPIALSAVYGLSAGTTGLVMLAMTGPVLVAPLVGARLVQTRPRVTLHTLATVSILLMLVGNAGMILLVAHAPVWALIVPMILLGISFGLPLGIIDGAAQENAPRHLSGAAAGLLNFLRLGTEALVVGLYAASTAGVIGLHAAPGLAHRIASGTPGHATIYADAFLVGQIGILVAVIVGLAVSSNLRRRVNRSVMGADKASG</sequence>
<dbReference type="GO" id="GO:0005886">
    <property type="term" value="C:plasma membrane"/>
    <property type="evidence" value="ECO:0007669"/>
    <property type="project" value="UniProtKB-SubCell"/>
</dbReference>
<evidence type="ECO:0000259" key="7">
    <source>
        <dbReference type="PROSITE" id="PS50850"/>
    </source>
</evidence>
<reference evidence="8 9" key="1">
    <citation type="submission" date="2018-10" db="EMBL/GenBank/DDBJ databases">
        <title>Sequencing the genomes of 1000 actinobacteria strains.</title>
        <authorList>
            <person name="Klenk H.-P."/>
        </authorList>
    </citation>
    <scope>NUCLEOTIDE SEQUENCE [LARGE SCALE GENOMIC DNA]</scope>
    <source>
        <strain evidence="8 9">DSM 17894</strain>
    </source>
</reference>
<dbReference type="PRINTS" id="PR01035">
    <property type="entry name" value="TCRTETA"/>
</dbReference>
<dbReference type="RefSeq" id="WP_170159898.1">
    <property type="nucleotide sequence ID" value="NZ_RBKS01000001.1"/>
</dbReference>
<evidence type="ECO:0000256" key="4">
    <source>
        <dbReference type="ARBA" id="ARBA00022989"/>
    </source>
</evidence>
<feature type="transmembrane region" description="Helical" evidence="6">
    <location>
        <begin position="244"/>
        <end position="271"/>
    </location>
</feature>
<organism evidence="8 9">
    <name type="scientific">Frondihabitans australicus</name>
    <dbReference type="NCBI Taxonomy" id="386892"/>
    <lineage>
        <taxon>Bacteria</taxon>
        <taxon>Bacillati</taxon>
        <taxon>Actinomycetota</taxon>
        <taxon>Actinomycetes</taxon>
        <taxon>Micrococcales</taxon>
        <taxon>Microbacteriaceae</taxon>
        <taxon>Frondihabitans</taxon>
    </lineage>
</organism>
<keyword evidence="9" id="KW-1185">Reference proteome</keyword>
<dbReference type="AlphaFoldDB" id="A0A495IH66"/>
<name>A0A495IH66_9MICO</name>
<keyword evidence="4 6" id="KW-1133">Transmembrane helix</keyword>
<feature type="transmembrane region" description="Helical" evidence="6">
    <location>
        <begin position="21"/>
        <end position="42"/>
    </location>
</feature>
<evidence type="ECO:0000256" key="2">
    <source>
        <dbReference type="ARBA" id="ARBA00022448"/>
    </source>
</evidence>
<feature type="transmembrane region" description="Helical" evidence="6">
    <location>
        <begin position="396"/>
        <end position="418"/>
    </location>
</feature>
<proteinExistence type="predicted"/>
<gene>
    <name evidence="8" type="ORF">C8E83_1918</name>
</gene>
<feature type="transmembrane region" description="Helical" evidence="6">
    <location>
        <begin position="283"/>
        <end position="304"/>
    </location>
</feature>
<evidence type="ECO:0000256" key="6">
    <source>
        <dbReference type="SAM" id="Phobius"/>
    </source>
</evidence>
<evidence type="ECO:0000313" key="9">
    <source>
        <dbReference type="Proteomes" id="UP000280008"/>
    </source>
</evidence>
<feature type="domain" description="Major facilitator superfamily (MFS) profile" evidence="7">
    <location>
        <begin position="20"/>
        <end position="423"/>
    </location>
</feature>
<evidence type="ECO:0000313" key="8">
    <source>
        <dbReference type="EMBL" id="RKR74788.1"/>
    </source>
</evidence>
<feature type="transmembrane region" description="Helical" evidence="6">
    <location>
        <begin position="116"/>
        <end position="138"/>
    </location>
</feature>
<dbReference type="Pfam" id="PF07690">
    <property type="entry name" value="MFS_1"/>
    <property type="match status" value="1"/>
</dbReference>
<dbReference type="InterPro" id="IPR020846">
    <property type="entry name" value="MFS_dom"/>
</dbReference>
<protein>
    <submittedName>
        <fullName evidence="8">Putative MFS family arabinose efflux permease</fullName>
    </submittedName>
</protein>
<dbReference type="InterPro" id="IPR001958">
    <property type="entry name" value="Tet-R_TetA/multi-R_MdtG-like"/>
</dbReference>
<dbReference type="Gene3D" id="1.20.1720.10">
    <property type="entry name" value="Multidrug resistance protein D"/>
    <property type="match status" value="1"/>
</dbReference>
<dbReference type="CDD" id="cd17321">
    <property type="entry name" value="MFS_MMR_MDR_like"/>
    <property type="match status" value="1"/>
</dbReference>
<feature type="transmembrane region" description="Helical" evidence="6">
    <location>
        <begin position="54"/>
        <end position="74"/>
    </location>
</feature>
<dbReference type="InterPro" id="IPR036259">
    <property type="entry name" value="MFS_trans_sf"/>
</dbReference>
<comment type="subcellular location">
    <subcellularLocation>
        <location evidence="1">Cell membrane</location>
        <topology evidence="1">Multi-pass membrane protein</topology>
    </subcellularLocation>
</comment>
<feature type="transmembrane region" description="Helical" evidence="6">
    <location>
        <begin position="145"/>
        <end position="169"/>
    </location>
</feature>
<dbReference type="GO" id="GO:0022857">
    <property type="term" value="F:transmembrane transporter activity"/>
    <property type="evidence" value="ECO:0007669"/>
    <property type="project" value="InterPro"/>
</dbReference>
<feature type="transmembrane region" description="Helical" evidence="6">
    <location>
        <begin position="175"/>
        <end position="197"/>
    </location>
</feature>
<feature type="transmembrane region" description="Helical" evidence="6">
    <location>
        <begin position="86"/>
        <end position="110"/>
    </location>
</feature>
<dbReference type="InterPro" id="IPR011701">
    <property type="entry name" value="MFS"/>
</dbReference>
<keyword evidence="5 6" id="KW-0472">Membrane</keyword>
<keyword evidence="2" id="KW-0813">Transport</keyword>
<evidence type="ECO:0000256" key="3">
    <source>
        <dbReference type="ARBA" id="ARBA00022692"/>
    </source>
</evidence>
<dbReference type="Proteomes" id="UP000280008">
    <property type="component" value="Unassembled WGS sequence"/>
</dbReference>
<evidence type="ECO:0000256" key="1">
    <source>
        <dbReference type="ARBA" id="ARBA00004651"/>
    </source>
</evidence>
<dbReference type="PANTHER" id="PTHR42718">
    <property type="entry name" value="MAJOR FACILITATOR SUPERFAMILY MULTIDRUG TRANSPORTER MFSC"/>
    <property type="match status" value="1"/>
</dbReference>
<dbReference type="PROSITE" id="PS50850">
    <property type="entry name" value="MFS"/>
    <property type="match status" value="1"/>
</dbReference>
<dbReference type="EMBL" id="RBKS01000001">
    <property type="protein sequence ID" value="RKR74788.1"/>
    <property type="molecule type" value="Genomic_DNA"/>
</dbReference>
<evidence type="ECO:0000256" key="5">
    <source>
        <dbReference type="ARBA" id="ARBA00023136"/>
    </source>
</evidence>
<accession>A0A495IH66</accession>